<gene>
    <name evidence="5" type="ORF">RY831_10670</name>
</gene>
<evidence type="ECO:0000259" key="4">
    <source>
        <dbReference type="Pfam" id="PF05433"/>
    </source>
</evidence>
<dbReference type="EMBL" id="JAWIIV010000007">
    <property type="protein sequence ID" value="MEC4719612.1"/>
    <property type="molecule type" value="Genomic_DNA"/>
</dbReference>
<reference evidence="5 6" key="1">
    <citation type="submission" date="2023-10" db="EMBL/GenBank/DDBJ databases">
        <title>Noviherbaspirillum sp. CPCC 100848 genome assembly.</title>
        <authorList>
            <person name="Li X.Y."/>
            <person name="Fang X.M."/>
        </authorList>
    </citation>
    <scope>NUCLEOTIDE SEQUENCE [LARGE SCALE GENOMIC DNA]</scope>
    <source>
        <strain evidence="5 6">CPCC 100848</strain>
    </source>
</reference>
<dbReference type="RefSeq" id="WP_326506326.1">
    <property type="nucleotide sequence ID" value="NZ_JAWIIV010000007.1"/>
</dbReference>
<organism evidence="5 6">
    <name type="scientific">Noviherbaspirillum album</name>
    <dbReference type="NCBI Taxonomy" id="3080276"/>
    <lineage>
        <taxon>Bacteria</taxon>
        <taxon>Pseudomonadati</taxon>
        <taxon>Pseudomonadota</taxon>
        <taxon>Betaproteobacteria</taxon>
        <taxon>Burkholderiales</taxon>
        <taxon>Oxalobacteraceae</taxon>
        <taxon>Noviherbaspirillum</taxon>
    </lineage>
</organism>
<evidence type="ECO:0000256" key="1">
    <source>
        <dbReference type="ARBA" id="ARBA00004370"/>
    </source>
</evidence>
<keyword evidence="2" id="KW-0472">Membrane</keyword>
<feature type="chain" id="PRO_5046551815" evidence="3">
    <location>
        <begin position="30"/>
        <end position="174"/>
    </location>
</feature>
<dbReference type="InterPro" id="IPR051407">
    <property type="entry name" value="Bact_OM_lipoprot/Surf_antigen"/>
</dbReference>
<dbReference type="PANTHER" id="PTHR35603:SF2">
    <property type="entry name" value="OUTER MEMBRANE LIPOPROTEIN"/>
    <property type="match status" value="1"/>
</dbReference>
<dbReference type="NCBIfam" id="NF008437">
    <property type="entry name" value="PRK11280.1"/>
    <property type="match status" value="1"/>
</dbReference>
<comment type="caution">
    <text evidence="5">The sequence shown here is derived from an EMBL/GenBank/DDBJ whole genome shotgun (WGS) entry which is preliminary data.</text>
</comment>
<dbReference type="Proteomes" id="UP001352263">
    <property type="component" value="Unassembled WGS sequence"/>
</dbReference>
<dbReference type="InterPro" id="IPR008816">
    <property type="entry name" value="Gly_zipper_2TM_dom"/>
</dbReference>
<dbReference type="Pfam" id="PF05433">
    <property type="entry name" value="Rick_17kDa_Anti"/>
    <property type="match status" value="1"/>
</dbReference>
<evidence type="ECO:0000313" key="5">
    <source>
        <dbReference type="EMBL" id="MEC4719612.1"/>
    </source>
</evidence>
<keyword evidence="6" id="KW-1185">Reference proteome</keyword>
<name>A0ABU6J7I4_9BURK</name>
<protein>
    <submittedName>
        <fullName evidence="5">Glycine zipper 2TM domain-containing protein</fullName>
    </submittedName>
</protein>
<proteinExistence type="predicted"/>
<keyword evidence="3" id="KW-0732">Signal</keyword>
<evidence type="ECO:0000256" key="2">
    <source>
        <dbReference type="ARBA" id="ARBA00023136"/>
    </source>
</evidence>
<evidence type="ECO:0000313" key="6">
    <source>
        <dbReference type="Proteomes" id="UP001352263"/>
    </source>
</evidence>
<accession>A0ABU6J7I4</accession>
<feature type="signal peptide" evidence="3">
    <location>
        <begin position="1"/>
        <end position="29"/>
    </location>
</feature>
<dbReference type="PANTHER" id="PTHR35603">
    <property type="match status" value="1"/>
</dbReference>
<sequence length="174" mass="18463">MPAFTPSRSLHTRLSLAIIAAMAASAVQAADFDDFARVVSVAPQLEQVNYPQQECWTEYVQAQRQAQRGVGGSIVGGLAGGILGNQVGGGSGRTVATAAGAIAGAIVGDRLENNQAGGVVEQQPVRQCRTIDNWQTRTSGYAVTYEYHGHTYTSVMPYDPGARMRVRVSVTPRP</sequence>
<comment type="subcellular location">
    <subcellularLocation>
        <location evidence="1">Membrane</location>
    </subcellularLocation>
</comment>
<evidence type="ECO:0000256" key="3">
    <source>
        <dbReference type="SAM" id="SignalP"/>
    </source>
</evidence>
<feature type="domain" description="Glycine zipper 2TM" evidence="4">
    <location>
        <begin position="71"/>
        <end position="110"/>
    </location>
</feature>